<evidence type="ECO:0000256" key="5">
    <source>
        <dbReference type="ARBA" id="ARBA00023136"/>
    </source>
</evidence>
<dbReference type="AlphaFoldDB" id="A0A3N4K7Z1"/>
<dbReference type="OrthoDB" id="440424at2759"/>
<evidence type="ECO:0000256" key="1">
    <source>
        <dbReference type="ARBA" id="ARBA00004141"/>
    </source>
</evidence>
<dbReference type="STRING" id="1392247.A0A3N4K7Z1"/>
<comment type="similarity">
    <text evidence="2">Belongs to the IFI6/IFI27 family.</text>
</comment>
<dbReference type="InParanoid" id="A0A3N4K7Z1"/>
<keyword evidence="4" id="KW-1133">Transmembrane helix</keyword>
<dbReference type="EMBL" id="ML119247">
    <property type="protein sequence ID" value="RPB06647.1"/>
    <property type="molecule type" value="Genomic_DNA"/>
</dbReference>
<protein>
    <submittedName>
        <fullName evidence="6">Uncharacterized protein</fullName>
    </submittedName>
</protein>
<proteinExistence type="inferred from homology"/>
<organism evidence="6 7">
    <name type="scientific">Morchella conica CCBAS932</name>
    <dbReference type="NCBI Taxonomy" id="1392247"/>
    <lineage>
        <taxon>Eukaryota</taxon>
        <taxon>Fungi</taxon>
        <taxon>Dikarya</taxon>
        <taxon>Ascomycota</taxon>
        <taxon>Pezizomycotina</taxon>
        <taxon>Pezizomycetes</taxon>
        <taxon>Pezizales</taxon>
        <taxon>Morchellaceae</taxon>
        <taxon>Morchella</taxon>
    </lineage>
</organism>
<accession>A0A3N4K7Z1</accession>
<dbReference type="Pfam" id="PF06140">
    <property type="entry name" value="Ifi-6-16"/>
    <property type="match status" value="1"/>
</dbReference>
<gene>
    <name evidence="6" type="ORF">P167DRAFT_580224</name>
</gene>
<dbReference type="Proteomes" id="UP000277580">
    <property type="component" value="Unassembled WGS sequence"/>
</dbReference>
<evidence type="ECO:0000313" key="7">
    <source>
        <dbReference type="Proteomes" id="UP000277580"/>
    </source>
</evidence>
<name>A0A3N4K7Z1_9PEZI</name>
<evidence type="ECO:0000313" key="6">
    <source>
        <dbReference type="EMBL" id="RPB06647.1"/>
    </source>
</evidence>
<evidence type="ECO:0000256" key="3">
    <source>
        <dbReference type="ARBA" id="ARBA00022692"/>
    </source>
</evidence>
<keyword evidence="5" id="KW-0472">Membrane</keyword>
<dbReference type="InterPro" id="IPR038213">
    <property type="entry name" value="IFI6/IFI27-like_sf"/>
</dbReference>
<evidence type="ECO:0000256" key="2">
    <source>
        <dbReference type="ARBA" id="ARBA00007262"/>
    </source>
</evidence>
<evidence type="ECO:0000256" key="4">
    <source>
        <dbReference type="ARBA" id="ARBA00022989"/>
    </source>
</evidence>
<comment type="subcellular location">
    <subcellularLocation>
        <location evidence="1">Membrane</location>
        <topology evidence="1">Multi-pass membrane protein</topology>
    </subcellularLocation>
</comment>
<keyword evidence="3" id="KW-0812">Transmembrane</keyword>
<dbReference type="GO" id="GO:0016020">
    <property type="term" value="C:membrane"/>
    <property type="evidence" value="ECO:0007669"/>
    <property type="project" value="UniProtKB-SubCell"/>
</dbReference>
<keyword evidence="7" id="KW-1185">Reference proteome</keyword>
<feature type="non-terminal residue" evidence="6">
    <location>
        <position position="147"/>
    </location>
</feature>
<sequence length="147" mass="15168">MPDTKPLSHYIAQLQAHRTNALTFVSDHPVSTALFLAGTATIVLPLALGFTISGPAAGSTAAAWQSHIGNVAAHSAFAAAQSATMKGSLLIAGGSLVGAGVVVGALTGADRRAVEWMQGVQGKGWEEVVRGVKWERVVREAERGAVR</sequence>
<dbReference type="InterPro" id="IPR009311">
    <property type="entry name" value="IFI6/IFI27-like"/>
</dbReference>
<dbReference type="Gene3D" id="6.10.110.10">
    <property type="match status" value="1"/>
</dbReference>
<reference evidence="6 7" key="1">
    <citation type="journal article" date="2018" name="Nat. Ecol. Evol.">
        <title>Pezizomycetes genomes reveal the molecular basis of ectomycorrhizal truffle lifestyle.</title>
        <authorList>
            <person name="Murat C."/>
            <person name="Payen T."/>
            <person name="Noel B."/>
            <person name="Kuo A."/>
            <person name="Morin E."/>
            <person name="Chen J."/>
            <person name="Kohler A."/>
            <person name="Krizsan K."/>
            <person name="Balestrini R."/>
            <person name="Da Silva C."/>
            <person name="Montanini B."/>
            <person name="Hainaut M."/>
            <person name="Levati E."/>
            <person name="Barry K.W."/>
            <person name="Belfiori B."/>
            <person name="Cichocki N."/>
            <person name="Clum A."/>
            <person name="Dockter R.B."/>
            <person name="Fauchery L."/>
            <person name="Guy J."/>
            <person name="Iotti M."/>
            <person name="Le Tacon F."/>
            <person name="Lindquist E.A."/>
            <person name="Lipzen A."/>
            <person name="Malagnac F."/>
            <person name="Mello A."/>
            <person name="Molinier V."/>
            <person name="Miyauchi S."/>
            <person name="Poulain J."/>
            <person name="Riccioni C."/>
            <person name="Rubini A."/>
            <person name="Sitrit Y."/>
            <person name="Splivallo R."/>
            <person name="Traeger S."/>
            <person name="Wang M."/>
            <person name="Zifcakova L."/>
            <person name="Wipf D."/>
            <person name="Zambonelli A."/>
            <person name="Paolocci F."/>
            <person name="Nowrousian M."/>
            <person name="Ottonello S."/>
            <person name="Baldrian P."/>
            <person name="Spatafora J.W."/>
            <person name="Henrissat B."/>
            <person name="Nagy L.G."/>
            <person name="Aury J.M."/>
            <person name="Wincker P."/>
            <person name="Grigoriev I.V."/>
            <person name="Bonfante P."/>
            <person name="Martin F.M."/>
        </authorList>
    </citation>
    <scope>NUCLEOTIDE SEQUENCE [LARGE SCALE GENOMIC DNA]</scope>
    <source>
        <strain evidence="6 7">CCBAS932</strain>
    </source>
</reference>